<feature type="region of interest" description="Disordered" evidence="1">
    <location>
        <begin position="1"/>
        <end position="21"/>
    </location>
</feature>
<feature type="transmembrane region" description="Helical" evidence="2">
    <location>
        <begin position="305"/>
        <end position="325"/>
    </location>
</feature>
<protein>
    <submittedName>
        <fullName evidence="3">Uncharacterized protein</fullName>
    </submittedName>
</protein>
<dbReference type="VEuPathDB" id="GiardiaDB:GL50803_005710"/>
<name>V6TN44_GIAIN</name>
<keyword evidence="2" id="KW-0812">Transmembrane</keyword>
<accession>V6TN44</accession>
<reference evidence="4" key="1">
    <citation type="submission" date="2012-02" db="EMBL/GenBank/DDBJ databases">
        <title>Genome sequencing of Giardia lamblia Genotypes A2 and B isolates (DH and GS) and comparative analysis with the genomes of Genotypes A1 and E (WB and Pig).</title>
        <authorList>
            <person name="Adam R."/>
            <person name="Dahlstrom E."/>
            <person name="Martens C."/>
            <person name="Bruno D."/>
            <person name="Barbian K."/>
            <person name="Porcella S.F."/>
            <person name="Nash T."/>
        </authorList>
    </citation>
    <scope>NUCLEOTIDE SEQUENCE</scope>
    <source>
        <strain evidence="4">DH</strain>
    </source>
</reference>
<feature type="transmembrane region" description="Helical" evidence="2">
    <location>
        <begin position="48"/>
        <end position="67"/>
    </location>
</feature>
<evidence type="ECO:0000313" key="4">
    <source>
        <dbReference type="Proteomes" id="UP000018320"/>
    </source>
</evidence>
<dbReference type="AlphaFoldDB" id="V6TN44"/>
<keyword evidence="2" id="KW-0472">Membrane</keyword>
<dbReference type="EMBL" id="AHGT01000013">
    <property type="protein sequence ID" value="ESU38400.1"/>
    <property type="molecule type" value="Genomic_DNA"/>
</dbReference>
<dbReference type="VEuPathDB" id="GiardiaDB:DHA2_5710"/>
<evidence type="ECO:0000256" key="2">
    <source>
        <dbReference type="SAM" id="Phobius"/>
    </source>
</evidence>
<evidence type="ECO:0000313" key="3">
    <source>
        <dbReference type="EMBL" id="ESU38400.1"/>
    </source>
</evidence>
<proteinExistence type="predicted"/>
<comment type="caution">
    <text evidence="3">The sequence shown here is derived from an EMBL/GenBank/DDBJ whole genome shotgun (WGS) entry which is preliminary data.</text>
</comment>
<gene>
    <name evidence="3" type="ORF">DHA2_5710</name>
</gene>
<sequence>MKRREALKNKRSNHHTSTTRVMRERAENSNAGHAGGNPPQKLWSPKRLIMICVTFGAFIGFLGGYLASNMTYETSIYIRPNTTLFLTPPGVNTELGIIGVSDCVEIYENVRTVSEYSLQYGSYETLSLSRNISMLTNDTIVLGQLQGIVSVKFMLLDVNHCMLGLGVPLTLRNEQLEFSYFPYISEYRSVLRPNEPQIYNLSGTIDEYFKMLAVVNPVVIPKKSRAKLSSMVEDCVYSLVIIVETTSYSMTNVPHRSLLYPSTVDKNKKFKTPIALRSLSPLSEQTVVTLEMCATTHQLNYRTQLLSLAIASFIIFLIICIYALCGHCRNKEKA</sequence>
<keyword evidence="2" id="KW-1133">Transmembrane helix</keyword>
<reference evidence="3 4" key="2">
    <citation type="journal article" date="2013" name="Genome Biol. Evol.">
        <title>Genome sequencing of Giardia lamblia genotypes A2 and B isolates (DH and GS) and comparative analysis with the genomes of genotypes A1 and E (WB and Pig).</title>
        <authorList>
            <person name="Adam R.D."/>
            <person name="Dahlstrom E.W."/>
            <person name="Martens C.A."/>
            <person name="Bruno D.P."/>
            <person name="Barbian K.D."/>
            <person name="Ricklefs S.M."/>
            <person name="Hernandez M.M."/>
            <person name="Narla N.P."/>
            <person name="Patel R.B."/>
            <person name="Porcella S.F."/>
            <person name="Nash T.E."/>
        </authorList>
    </citation>
    <scope>NUCLEOTIDE SEQUENCE [LARGE SCALE GENOMIC DNA]</scope>
    <source>
        <strain evidence="3 4">DH</strain>
    </source>
</reference>
<dbReference type="VEuPathDB" id="GiardiaDB:GL50581_4425"/>
<dbReference type="Proteomes" id="UP000018320">
    <property type="component" value="Unassembled WGS sequence"/>
</dbReference>
<organism evidence="3 4">
    <name type="scientific">Giardia intestinalis</name>
    <name type="common">Giardia lamblia</name>
    <dbReference type="NCBI Taxonomy" id="5741"/>
    <lineage>
        <taxon>Eukaryota</taxon>
        <taxon>Metamonada</taxon>
        <taxon>Diplomonadida</taxon>
        <taxon>Hexamitidae</taxon>
        <taxon>Giardiinae</taxon>
        <taxon>Giardia</taxon>
    </lineage>
</organism>
<dbReference type="VEuPathDB" id="GiardiaDB:QR46_0355"/>
<evidence type="ECO:0000256" key="1">
    <source>
        <dbReference type="SAM" id="MobiDB-lite"/>
    </source>
</evidence>